<dbReference type="AlphaFoldDB" id="A0A918TRI2"/>
<organism evidence="2 3">
    <name type="scientific">Streptomyces cinnamoneus</name>
    <name type="common">Streptoverticillium cinnamoneum</name>
    <dbReference type="NCBI Taxonomy" id="53446"/>
    <lineage>
        <taxon>Bacteria</taxon>
        <taxon>Bacillati</taxon>
        <taxon>Actinomycetota</taxon>
        <taxon>Actinomycetes</taxon>
        <taxon>Kitasatosporales</taxon>
        <taxon>Streptomycetaceae</taxon>
        <taxon>Streptomyces</taxon>
        <taxon>Streptomyces cinnamoneus group</taxon>
    </lineage>
</organism>
<accession>A0A918TRI2</accession>
<name>A0A918TRI2_STRCJ</name>
<reference evidence="2" key="1">
    <citation type="journal article" date="2014" name="Int. J. Syst. Evol. Microbiol.">
        <title>Complete genome sequence of Corynebacterium casei LMG S-19264T (=DSM 44701T), isolated from a smear-ripened cheese.</title>
        <authorList>
            <consortium name="US DOE Joint Genome Institute (JGI-PGF)"/>
            <person name="Walter F."/>
            <person name="Albersmeier A."/>
            <person name="Kalinowski J."/>
            <person name="Ruckert C."/>
        </authorList>
    </citation>
    <scope>NUCLEOTIDE SEQUENCE</scope>
    <source>
        <strain evidence="2">JCM 4633</strain>
    </source>
</reference>
<protein>
    <submittedName>
        <fullName evidence="2">Uncharacterized protein</fullName>
    </submittedName>
</protein>
<sequence length="69" mass="7780">MTWRTRRDPPILPHSASGRARATTTRTIVVRKKGVPVRLIGRRLSFRVLCFSPWLDGEEGGEVPRGPVE</sequence>
<dbReference type="Proteomes" id="UP000646244">
    <property type="component" value="Unassembled WGS sequence"/>
</dbReference>
<evidence type="ECO:0000313" key="3">
    <source>
        <dbReference type="Proteomes" id="UP000646244"/>
    </source>
</evidence>
<dbReference type="EMBL" id="BMVB01000013">
    <property type="protein sequence ID" value="GHC58909.1"/>
    <property type="molecule type" value="Genomic_DNA"/>
</dbReference>
<evidence type="ECO:0000313" key="2">
    <source>
        <dbReference type="EMBL" id="GHC58909.1"/>
    </source>
</evidence>
<feature type="region of interest" description="Disordered" evidence="1">
    <location>
        <begin position="1"/>
        <end position="24"/>
    </location>
</feature>
<reference evidence="2" key="2">
    <citation type="submission" date="2020-09" db="EMBL/GenBank/DDBJ databases">
        <authorList>
            <person name="Sun Q."/>
            <person name="Ohkuma M."/>
        </authorList>
    </citation>
    <scope>NUCLEOTIDE SEQUENCE</scope>
    <source>
        <strain evidence="2">JCM 4633</strain>
    </source>
</reference>
<proteinExistence type="predicted"/>
<evidence type="ECO:0000256" key="1">
    <source>
        <dbReference type="SAM" id="MobiDB-lite"/>
    </source>
</evidence>
<gene>
    <name evidence="2" type="ORF">GCM10010507_39720</name>
</gene>
<comment type="caution">
    <text evidence="2">The sequence shown here is derived from an EMBL/GenBank/DDBJ whole genome shotgun (WGS) entry which is preliminary data.</text>
</comment>